<comment type="caution">
    <text evidence="3">The sequence shown here is derived from an EMBL/GenBank/DDBJ whole genome shotgun (WGS) entry which is preliminary data.</text>
</comment>
<dbReference type="Proteomes" id="UP001595823">
    <property type="component" value="Unassembled WGS sequence"/>
</dbReference>
<accession>A0ABV8U0V0</accession>
<dbReference type="InterPro" id="IPR002539">
    <property type="entry name" value="MaoC-like_dom"/>
</dbReference>
<dbReference type="Gene3D" id="3.10.129.10">
    <property type="entry name" value="Hotdog Thioesterase"/>
    <property type="match status" value="1"/>
</dbReference>
<dbReference type="PANTHER" id="PTHR43841:SF3">
    <property type="entry name" value="(3R)-HYDROXYACYL-ACP DEHYDRATASE SUBUNIT HADB"/>
    <property type="match status" value="1"/>
</dbReference>
<dbReference type="PANTHER" id="PTHR43841">
    <property type="entry name" value="3-HYDROXYACYL-THIOESTER DEHYDRATASE HTDX-RELATED"/>
    <property type="match status" value="1"/>
</dbReference>
<evidence type="ECO:0000256" key="1">
    <source>
        <dbReference type="ARBA" id="ARBA00005254"/>
    </source>
</evidence>
<dbReference type="InterPro" id="IPR029069">
    <property type="entry name" value="HotDog_dom_sf"/>
</dbReference>
<dbReference type="Pfam" id="PF01575">
    <property type="entry name" value="MaoC_dehydratas"/>
    <property type="match status" value="1"/>
</dbReference>
<evidence type="ECO:0000259" key="2">
    <source>
        <dbReference type="Pfam" id="PF01575"/>
    </source>
</evidence>
<dbReference type="EMBL" id="JBHSDK010000018">
    <property type="protein sequence ID" value="MFC4336364.1"/>
    <property type="molecule type" value="Genomic_DNA"/>
</dbReference>
<evidence type="ECO:0000313" key="4">
    <source>
        <dbReference type="Proteomes" id="UP001595823"/>
    </source>
</evidence>
<evidence type="ECO:0000313" key="3">
    <source>
        <dbReference type="EMBL" id="MFC4336364.1"/>
    </source>
</evidence>
<protein>
    <submittedName>
        <fullName evidence="3">MaoC/PaaZ C-terminal domain-containing protein</fullName>
    </submittedName>
</protein>
<organism evidence="3 4">
    <name type="scientific">Salininema proteolyticum</name>
    <dbReference type="NCBI Taxonomy" id="1607685"/>
    <lineage>
        <taxon>Bacteria</taxon>
        <taxon>Bacillati</taxon>
        <taxon>Actinomycetota</taxon>
        <taxon>Actinomycetes</taxon>
        <taxon>Glycomycetales</taxon>
        <taxon>Glycomycetaceae</taxon>
        <taxon>Salininema</taxon>
    </lineage>
</organism>
<reference evidence="4" key="1">
    <citation type="journal article" date="2019" name="Int. J. Syst. Evol. Microbiol.">
        <title>The Global Catalogue of Microorganisms (GCM) 10K type strain sequencing project: providing services to taxonomists for standard genome sequencing and annotation.</title>
        <authorList>
            <consortium name="The Broad Institute Genomics Platform"/>
            <consortium name="The Broad Institute Genome Sequencing Center for Infectious Disease"/>
            <person name="Wu L."/>
            <person name="Ma J."/>
        </authorList>
    </citation>
    <scope>NUCLEOTIDE SEQUENCE [LARGE SCALE GENOMIC DNA]</scope>
    <source>
        <strain evidence="4">IBRC-M 10908</strain>
    </source>
</reference>
<gene>
    <name evidence="3" type="ORF">ACFPET_14270</name>
</gene>
<dbReference type="RefSeq" id="WP_380622220.1">
    <property type="nucleotide sequence ID" value="NZ_JBHSDK010000018.1"/>
</dbReference>
<keyword evidence="4" id="KW-1185">Reference proteome</keyword>
<dbReference type="SUPFAM" id="SSF54637">
    <property type="entry name" value="Thioesterase/thiol ester dehydrase-isomerase"/>
    <property type="match status" value="2"/>
</dbReference>
<name>A0ABV8U0V0_9ACTN</name>
<sequence length="286" mass="32144">MVEATAPSKAWMLWKGARDLARRYPDPMDAGLPGERLTLRDVTVNRSALRDYNAVCGFADSERLPFTYPHILGFKSQMAIMMDRAFPMPVTGMLHVSNECRQYKAIGLAEHFDLEVWAENLRPHHKGVVVDLRTEAHVAGEAVWSETSTYLRLMKRPGPRPPKENGEEDPVEGEVAEWFVPPRLGRDYAAVSGDYNPIHVSKAMSKAMGNKDVIAQGMWGLSRAAAELVPDGAADGMRVAVDFRRPIQLRQKIGFHSRDGDGPREFALVRLRDRKRYVRGTVSFDL</sequence>
<comment type="similarity">
    <text evidence="1">Belongs to the enoyl-CoA hydratase/isomerase family.</text>
</comment>
<proteinExistence type="inferred from homology"/>
<feature type="domain" description="MaoC-like" evidence="2">
    <location>
        <begin position="187"/>
        <end position="237"/>
    </location>
</feature>